<protein>
    <submittedName>
        <fullName evidence="1">Uncharacterized protein</fullName>
    </submittedName>
</protein>
<reference evidence="1" key="1">
    <citation type="submission" date="2024-09" db="EMBL/GenBank/DDBJ databases">
        <title>Black Yeasts Isolated from many extreme environments.</title>
        <authorList>
            <person name="Coleine C."/>
            <person name="Stajich J.E."/>
            <person name="Selbmann L."/>
        </authorList>
    </citation>
    <scope>NUCLEOTIDE SEQUENCE</scope>
    <source>
        <strain evidence="1">CCFEE 5737</strain>
    </source>
</reference>
<sequence>MHKVKSTARHTAWRGTPGRQNWNVFGRENSRRSLRSDEESMRPGAPDLPRTQQENHSETCLDGSRELGIAEERDDEIRQGPRHAATMGTGSSPTSATTDNAPNGWHNTKDYEKNMSDSENTGRTLVNGNAEDGTRPRKKHHFTPFDSLPLFHRKKKDGDEEATPERTDTDQSKKDLHPITTVSMIRAVLFPQWLTINWLLFCAPIGIALSQIPGIPAIAVFVVNFLAIIPLAGILSYATEEIALRVGETLGGLLNASFGNAVELIVGIIALVKGEIIIVQTSLIGSMLSNLLLVLGMCFFFGGLKRTEQFFNITVAQTASSLLALSVGALLIPTAFTWGTGNPTESDLDEEISYGTAIILLFIYASYLYFQLGTHAAMYNEPSKKVEKNKSSKKEKGETMSAFARAGAGIAGGQAQGAGNVYKQPEEEEEVPELTLIGAIVTLLLSTALVGVCAEFLVDSINEVTCEYHVSQYFVGLILLPIVGNAAEHATAVTVAIKDKMDLAIGVAVGSSMQIALLVLPLMVIIGWIADKDMTLVFDDFQIAVLIVAIWLVNYLIGDGKSRKLQRMLNGRVGILTAFQTGLKAIFSYVSTSSLRWQRGSTQPTRPVPSDEKISQYIQMS</sequence>
<gene>
    <name evidence="1" type="ORF">LTS18_009400</name>
</gene>
<dbReference type="EMBL" id="JAWDJW010000254">
    <property type="protein sequence ID" value="KAK3081176.1"/>
    <property type="molecule type" value="Genomic_DNA"/>
</dbReference>
<dbReference type="Proteomes" id="UP001186974">
    <property type="component" value="Unassembled WGS sequence"/>
</dbReference>
<evidence type="ECO:0000313" key="1">
    <source>
        <dbReference type="EMBL" id="KAK3081176.1"/>
    </source>
</evidence>
<evidence type="ECO:0000313" key="2">
    <source>
        <dbReference type="Proteomes" id="UP001186974"/>
    </source>
</evidence>
<proteinExistence type="predicted"/>
<name>A0ACC3DWJ6_9PEZI</name>
<comment type="caution">
    <text evidence="1">The sequence shown here is derived from an EMBL/GenBank/DDBJ whole genome shotgun (WGS) entry which is preliminary data.</text>
</comment>
<organism evidence="1 2">
    <name type="scientific">Coniosporium uncinatum</name>
    <dbReference type="NCBI Taxonomy" id="93489"/>
    <lineage>
        <taxon>Eukaryota</taxon>
        <taxon>Fungi</taxon>
        <taxon>Dikarya</taxon>
        <taxon>Ascomycota</taxon>
        <taxon>Pezizomycotina</taxon>
        <taxon>Dothideomycetes</taxon>
        <taxon>Dothideomycetes incertae sedis</taxon>
        <taxon>Coniosporium</taxon>
    </lineage>
</organism>
<keyword evidence="2" id="KW-1185">Reference proteome</keyword>
<accession>A0ACC3DWJ6</accession>